<dbReference type="GO" id="GO:0005615">
    <property type="term" value="C:extracellular space"/>
    <property type="evidence" value="ECO:0007669"/>
    <property type="project" value="TreeGrafter"/>
</dbReference>
<dbReference type="PANTHER" id="PTHR24373">
    <property type="entry name" value="SLIT RELATED LEUCINE-RICH REPEAT NEURONAL PROTEIN"/>
    <property type="match status" value="1"/>
</dbReference>
<evidence type="ECO:0000313" key="5">
    <source>
        <dbReference type="Proteomes" id="UP001431783"/>
    </source>
</evidence>
<protein>
    <submittedName>
        <fullName evidence="4">Uncharacterized protein</fullName>
    </submittedName>
</protein>
<evidence type="ECO:0000313" key="4">
    <source>
        <dbReference type="EMBL" id="KAK9892368.1"/>
    </source>
</evidence>
<gene>
    <name evidence="4" type="ORF">WA026_019821</name>
</gene>
<dbReference type="SUPFAM" id="SSF52058">
    <property type="entry name" value="L domain-like"/>
    <property type="match status" value="1"/>
</dbReference>
<dbReference type="PANTHER" id="PTHR24373:SF370">
    <property type="entry name" value="FISH-LIPS, ISOFORM E"/>
    <property type="match status" value="1"/>
</dbReference>
<evidence type="ECO:0000256" key="1">
    <source>
        <dbReference type="ARBA" id="ARBA00022614"/>
    </source>
</evidence>
<dbReference type="GO" id="GO:0031012">
    <property type="term" value="C:extracellular matrix"/>
    <property type="evidence" value="ECO:0007669"/>
    <property type="project" value="TreeGrafter"/>
</dbReference>
<evidence type="ECO:0000256" key="3">
    <source>
        <dbReference type="ARBA" id="ARBA00022737"/>
    </source>
</evidence>
<dbReference type="InterPro" id="IPR003591">
    <property type="entry name" value="Leu-rich_rpt_typical-subtyp"/>
</dbReference>
<dbReference type="Gene3D" id="3.80.10.10">
    <property type="entry name" value="Ribonuclease Inhibitor"/>
    <property type="match status" value="2"/>
</dbReference>
<dbReference type="Pfam" id="PF13855">
    <property type="entry name" value="LRR_8"/>
    <property type="match status" value="1"/>
</dbReference>
<keyword evidence="5" id="KW-1185">Reference proteome</keyword>
<dbReference type="AlphaFoldDB" id="A0AAW1VHS1"/>
<organism evidence="4 5">
    <name type="scientific">Henosepilachna vigintioctopunctata</name>
    <dbReference type="NCBI Taxonomy" id="420089"/>
    <lineage>
        <taxon>Eukaryota</taxon>
        <taxon>Metazoa</taxon>
        <taxon>Ecdysozoa</taxon>
        <taxon>Arthropoda</taxon>
        <taxon>Hexapoda</taxon>
        <taxon>Insecta</taxon>
        <taxon>Pterygota</taxon>
        <taxon>Neoptera</taxon>
        <taxon>Endopterygota</taxon>
        <taxon>Coleoptera</taxon>
        <taxon>Polyphaga</taxon>
        <taxon>Cucujiformia</taxon>
        <taxon>Coccinelloidea</taxon>
        <taxon>Coccinellidae</taxon>
        <taxon>Epilachninae</taxon>
        <taxon>Epilachnini</taxon>
        <taxon>Henosepilachna</taxon>
    </lineage>
</organism>
<dbReference type="InterPro" id="IPR050328">
    <property type="entry name" value="Dev_Immune_Receptor"/>
</dbReference>
<keyword evidence="2" id="KW-0732">Signal</keyword>
<keyword evidence="3" id="KW-0677">Repeat</keyword>
<dbReference type="Proteomes" id="UP001431783">
    <property type="component" value="Unassembled WGS sequence"/>
</dbReference>
<reference evidence="4 5" key="1">
    <citation type="submission" date="2023-03" db="EMBL/GenBank/DDBJ databases">
        <title>Genome insight into feeding habits of ladybird beetles.</title>
        <authorList>
            <person name="Li H.-S."/>
            <person name="Huang Y.-H."/>
            <person name="Pang H."/>
        </authorList>
    </citation>
    <scope>NUCLEOTIDE SEQUENCE [LARGE SCALE GENOMIC DNA]</scope>
    <source>
        <strain evidence="4">SYSU_2023b</strain>
        <tissue evidence="4">Whole body</tissue>
    </source>
</reference>
<dbReference type="InterPro" id="IPR001611">
    <property type="entry name" value="Leu-rich_rpt"/>
</dbReference>
<accession>A0AAW1VHS1</accession>
<name>A0AAW1VHS1_9CUCU</name>
<keyword evidence="1" id="KW-0433">Leucine-rich repeat</keyword>
<dbReference type="InterPro" id="IPR032675">
    <property type="entry name" value="LRR_dom_sf"/>
</dbReference>
<comment type="caution">
    <text evidence="4">The sequence shown here is derived from an EMBL/GenBank/DDBJ whole genome shotgun (WGS) entry which is preliminary data.</text>
</comment>
<proteinExistence type="predicted"/>
<dbReference type="EMBL" id="JARQZJ010000134">
    <property type="protein sequence ID" value="KAK9892368.1"/>
    <property type="molecule type" value="Genomic_DNA"/>
</dbReference>
<evidence type="ECO:0000256" key="2">
    <source>
        <dbReference type="ARBA" id="ARBA00022729"/>
    </source>
</evidence>
<dbReference type="SMART" id="SM00369">
    <property type="entry name" value="LRR_TYP"/>
    <property type="match status" value="3"/>
</dbReference>
<sequence>MDPSSCDIVNKKFPPDHLRIFVYQGDVKKDIITTEGKIKHLLFAFSSIESISEEFLQALPDVENLILNGNQKFPKLTKYFFQNFPKLSLIYIHNNEDLQIDDDALTGLEKLKILSVQGLRYSELNKNVFQGLENLKRLSMVKCQIENIDEESFQHMKNLEEINLSSNNLHRFKFGTFEGLEKMKELSLQNNKLGNLDWTQFNILPTLEYIDLCDNNMTKFDVAKMKEMFPKIQKINIMSNCFTEEELERVENQLMILGVKIE</sequence>